<proteinExistence type="predicted"/>
<dbReference type="AlphaFoldDB" id="A0A392MQB5"/>
<evidence type="ECO:0000313" key="1">
    <source>
        <dbReference type="EMBL" id="MCH89736.1"/>
    </source>
</evidence>
<protein>
    <submittedName>
        <fullName evidence="1">Uncharacterized protein</fullName>
    </submittedName>
</protein>
<reference evidence="1 2" key="1">
    <citation type="journal article" date="2018" name="Front. Plant Sci.">
        <title>Red Clover (Trifolium pratense) and Zigzag Clover (T. medium) - A Picture of Genomic Similarities and Differences.</title>
        <authorList>
            <person name="Dluhosova J."/>
            <person name="Istvanek J."/>
            <person name="Nedelnik J."/>
            <person name="Repkova J."/>
        </authorList>
    </citation>
    <scope>NUCLEOTIDE SEQUENCE [LARGE SCALE GENOMIC DNA]</scope>
    <source>
        <strain evidence="2">cv. 10/8</strain>
        <tissue evidence="1">Leaf</tissue>
    </source>
</reference>
<dbReference type="EMBL" id="LXQA010016781">
    <property type="protein sequence ID" value="MCH89736.1"/>
    <property type="molecule type" value="Genomic_DNA"/>
</dbReference>
<comment type="caution">
    <text evidence="1">The sequence shown here is derived from an EMBL/GenBank/DDBJ whole genome shotgun (WGS) entry which is preliminary data.</text>
</comment>
<sequence length="67" mass="7831">MIDFWSNVDGVDRYCYDPIDIGEDQVIENILEIKTNKANHRLLIFVLNTGEWLGDESLETVTEFRII</sequence>
<name>A0A392MQB5_9FABA</name>
<gene>
    <name evidence="1" type="ORF">A2U01_0010637</name>
</gene>
<keyword evidence="2" id="KW-1185">Reference proteome</keyword>
<organism evidence="1 2">
    <name type="scientific">Trifolium medium</name>
    <dbReference type="NCBI Taxonomy" id="97028"/>
    <lineage>
        <taxon>Eukaryota</taxon>
        <taxon>Viridiplantae</taxon>
        <taxon>Streptophyta</taxon>
        <taxon>Embryophyta</taxon>
        <taxon>Tracheophyta</taxon>
        <taxon>Spermatophyta</taxon>
        <taxon>Magnoliopsida</taxon>
        <taxon>eudicotyledons</taxon>
        <taxon>Gunneridae</taxon>
        <taxon>Pentapetalae</taxon>
        <taxon>rosids</taxon>
        <taxon>fabids</taxon>
        <taxon>Fabales</taxon>
        <taxon>Fabaceae</taxon>
        <taxon>Papilionoideae</taxon>
        <taxon>50 kb inversion clade</taxon>
        <taxon>NPAAA clade</taxon>
        <taxon>Hologalegina</taxon>
        <taxon>IRL clade</taxon>
        <taxon>Trifolieae</taxon>
        <taxon>Trifolium</taxon>
    </lineage>
</organism>
<evidence type="ECO:0000313" key="2">
    <source>
        <dbReference type="Proteomes" id="UP000265520"/>
    </source>
</evidence>
<accession>A0A392MQB5</accession>
<dbReference type="Proteomes" id="UP000265520">
    <property type="component" value="Unassembled WGS sequence"/>
</dbReference>